<reference evidence="3 4" key="2">
    <citation type="submission" date="2016-08" db="EMBL/GenBank/DDBJ databases">
        <title>Pervasive Adenine N6-methylation of Active Genes in Fungi.</title>
        <authorList>
            <consortium name="DOE Joint Genome Institute"/>
            <person name="Mondo S.J."/>
            <person name="Dannebaum R.O."/>
            <person name="Kuo R.C."/>
            <person name="Labutti K."/>
            <person name="Haridas S."/>
            <person name="Kuo A."/>
            <person name="Salamov A."/>
            <person name="Ahrendt S.R."/>
            <person name="Lipzen A."/>
            <person name="Sullivan W."/>
            <person name="Andreopoulos W.B."/>
            <person name="Clum A."/>
            <person name="Lindquist E."/>
            <person name="Daum C."/>
            <person name="Ramamoorthy G.K."/>
            <person name="Gryganskyi A."/>
            <person name="Culley D."/>
            <person name="Magnuson J.K."/>
            <person name="James T.Y."/>
            <person name="O'Malley M.A."/>
            <person name="Stajich J.E."/>
            <person name="Spatafora J.W."/>
            <person name="Visel A."/>
            <person name="Grigoriev I.V."/>
        </authorList>
    </citation>
    <scope>NUCLEOTIDE SEQUENCE [LARGE SCALE GENOMIC DNA]</scope>
    <source>
        <strain evidence="4">finn</strain>
    </source>
</reference>
<dbReference type="Proteomes" id="UP000193719">
    <property type="component" value="Unassembled WGS sequence"/>
</dbReference>
<evidence type="ECO:0000256" key="2">
    <source>
        <dbReference type="SAM" id="Phobius"/>
    </source>
</evidence>
<comment type="caution">
    <text evidence="3">The sequence shown here is derived from an EMBL/GenBank/DDBJ whole genome shotgun (WGS) entry which is preliminary data.</text>
</comment>
<proteinExistence type="predicted"/>
<dbReference type="EMBL" id="MCFH01000039">
    <property type="protein sequence ID" value="ORX45618.1"/>
    <property type="molecule type" value="Genomic_DNA"/>
</dbReference>
<organism evidence="3 4">
    <name type="scientific">Piromyces finnis</name>
    <dbReference type="NCBI Taxonomy" id="1754191"/>
    <lineage>
        <taxon>Eukaryota</taxon>
        <taxon>Fungi</taxon>
        <taxon>Fungi incertae sedis</taxon>
        <taxon>Chytridiomycota</taxon>
        <taxon>Chytridiomycota incertae sedis</taxon>
        <taxon>Neocallimastigomycetes</taxon>
        <taxon>Neocallimastigales</taxon>
        <taxon>Neocallimastigaceae</taxon>
        <taxon>Piromyces</taxon>
    </lineage>
</organism>
<keyword evidence="4" id="KW-1185">Reference proteome</keyword>
<protein>
    <submittedName>
        <fullName evidence="3">Uncharacterized protein</fullName>
    </submittedName>
</protein>
<feature type="compositionally biased region" description="Basic and acidic residues" evidence="1">
    <location>
        <begin position="169"/>
        <end position="200"/>
    </location>
</feature>
<feature type="region of interest" description="Disordered" evidence="1">
    <location>
        <begin position="621"/>
        <end position="662"/>
    </location>
</feature>
<dbReference type="OrthoDB" id="10549792at2759"/>
<accession>A0A1Y1V2A5</accession>
<keyword evidence="2" id="KW-0812">Transmembrane</keyword>
<keyword evidence="2" id="KW-1133">Transmembrane helix</keyword>
<reference evidence="3 4" key="1">
    <citation type="submission" date="2016-08" db="EMBL/GenBank/DDBJ databases">
        <title>Genomes of anaerobic fungi encode conserved fungal cellulosomes for biomass hydrolysis.</title>
        <authorList>
            <consortium name="DOE Joint Genome Institute"/>
            <person name="Haitjema C.H."/>
            <person name="Gilmore S.P."/>
            <person name="Henske J.K."/>
            <person name="Solomon K.V."/>
            <person name="De Groot R."/>
            <person name="Kuo A."/>
            <person name="Mondo S.J."/>
            <person name="Salamov A.A."/>
            <person name="Labutti K."/>
            <person name="Zhao Z."/>
            <person name="Chiniquy J."/>
            <person name="Barry K."/>
            <person name="Brewer H.M."/>
            <person name="Purvine S.O."/>
            <person name="Wright A.T."/>
            <person name="Boxma B."/>
            <person name="Van Alen T."/>
            <person name="Hackstein J.H."/>
            <person name="Baker S.E."/>
            <person name="Grigoriev I.V."/>
            <person name="O'Malley M.A."/>
        </authorList>
    </citation>
    <scope>NUCLEOTIDE SEQUENCE [LARGE SCALE GENOMIC DNA]</scope>
    <source>
        <strain evidence="4">finn</strain>
    </source>
</reference>
<name>A0A1Y1V2A5_9FUNG</name>
<keyword evidence="2" id="KW-0472">Membrane</keyword>
<evidence type="ECO:0000313" key="3">
    <source>
        <dbReference type="EMBL" id="ORX45618.1"/>
    </source>
</evidence>
<feature type="transmembrane region" description="Helical" evidence="2">
    <location>
        <begin position="139"/>
        <end position="162"/>
    </location>
</feature>
<gene>
    <name evidence="3" type="ORF">BCR36DRAFT_414480</name>
</gene>
<sequence>MENSLIQCISNNNFTVFDLDSIDSKNFDVNLNYINKILCEKNDNDKYHDLINTYSIHRENNKNKIIAFTYFSNIKDMKKFSSNVFYMNCNHNKKKSIYNNNNHSNIQKFYNDNNNNYNVYFKRQDNIDEVPEEEASNTVLIYVVLIIIFVAMVIGAIIFAIIHKIQDNKKEKAKEEKEEREKAEKAEKEKEVNKEKKETKSLNISINKINKETEKKESKHELNKHKDNEEEEEEEMENSLRDISNLKNALEDEGSSVDKKQVELSNDYYYQDYNQKSPILYNNKKSNLYDNKNPNLLKMSNRPHSNVKNLNQNRISVNPSCLPEIKFRPESLMFEAEFAQEVSKIFKNYDESFKFSSPIQNPESVGSQRINRSQTRDSMSNISSKRNSKALQINRQSKNIKRKNKNAVKKRISQNRSSMVILPFDMEGNGTSKRASKISSLRESIILKGTYNCNNVDYYFNSDSETTPYKISPLNCTSPIINSPISANEISPSADFNITIESNNINIKKRNRISKNLVKTNSNVYVIEQLAFKVQCNDEADKYNSVNVMVEDIDDSLVDEDSYESVGPQVENNESDYDNDESVFLSIQDLKDDEMENFNNEKSVTDIPNEVCDNSYVEENINNKDENSYVEPNENANEQEDNSHIEQDEDNEEEYTKNNNNKSKVKLNDCKLSIVIDSASKIKNEINKEMSSTESVTFDVCESMFDEQNKEDKNDRIGLMSPICESDYDGNKNVFKDNLHLCRKNTKESDQFSVNIKCQEDNCSTKLSANSNINLYVETEKSIKRNTFGFFDVNSEDAIRKLNENINKRMTLSNEREFKDVNNC</sequence>
<feature type="compositionally biased region" description="Basic and acidic residues" evidence="1">
    <location>
        <begin position="209"/>
        <end position="228"/>
    </location>
</feature>
<feature type="region of interest" description="Disordered" evidence="1">
    <location>
        <begin position="169"/>
        <end position="241"/>
    </location>
</feature>
<evidence type="ECO:0000313" key="4">
    <source>
        <dbReference type="Proteomes" id="UP000193719"/>
    </source>
</evidence>
<dbReference type="AlphaFoldDB" id="A0A1Y1V2A5"/>
<evidence type="ECO:0000256" key="1">
    <source>
        <dbReference type="SAM" id="MobiDB-lite"/>
    </source>
</evidence>
<feature type="region of interest" description="Disordered" evidence="1">
    <location>
        <begin position="358"/>
        <end position="391"/>
    </location>
</feature>